<dbReference type="OMA" id="HAQHAGY"/>
<sequence>MFLEKQILDHLGHFIRSQGYTPNEQEATCIKVYDNSPIFYTFANFVVWGSMAYYTLDMRSLFPKSTPTPPKTVPAALSHPSRTPVPRWITLWGIAAITAGAFATTYYTSKVAARSCLQCFLDVDNKKSELYLATRKLLADHHPDAKKFFMQEKRKESL</sequence>
<dbReference type="GeneID" id="27684780"/>
<keyword evidence="1" id="KW-0472">Membrane</keyword>
<feature type="transmembrane region" description="Helical" evidence="1">
    <location>
        <begin position="38"/>
        <end position="56"/>
    </location>
</feature>
<dbReference type="InParanoid" id="A0A0L0HRE3"/>
<gene>
    <name evidence="2" type="ORF">SPPG_01094</name>
</gene>
<feature type="transmembrane region" description="Helical" evidence="1">
    <location>
        <begin position="88"/>
        <end position="107"/>
    </location>
</feature>
<dbReference type="EMBL" id="KQ257451">
    <property type="protein sequence ID" value="KND03618.1"/>
    <property type="molecule type" value="Genomic_DNA"/>
</dbReference>
<dbReference type="VEuPathDB" id="FungiDB:SPPG_01094"/>
<dbReference type="OrthoDB" id="2134601at2759"/>
<reference evidence="2 3" key="1">
    <citation type="submission" date="2009-08" db="EMBL/GenBank/DDBJ databases">
        <title>The Genome Sequence of Spizellomyces punctatus strain DAOM BR117.</title>
        <authorList>
            <consortium name="The Broad Institute Genome Sequencing Platform"/>
            <person name="Russ C."/>
            <person name="Cuomo C."/>
            <person name="Shea T."/>
            <person name="Young S.K."/>
            <person name="Zeng Q."/>
            <person name="Koehrsen M."/>
            <person name="Haas B."/>
            <person name="Borodovsky M."/>
            <person name="Guigo R."/>
            <person name="Alvarado L."/>
            <person name="Berlin A."/>
            <person name="Bochicchio J."/>
            <person name="Borenstein D."/>
            <person name="Chapman S."/>
            <person name="Chen Z."/>
            <person name="Engels R."/>
            <person name="Freedman E."/>
            <person name="Gellesch M."/>
            <person name="Goldberg J."/>
            <person name="Griggs A."/>
            <person name="Gujja S."/>
            <person name="Heiman D."/>
            <person name="Hepburn T."/>
            <person name="Howarth C."/>
            <person name="Jen D."/>
            <person name="Larson L."/>
            <person name="Lewis B."/>
            <person name="Mehta T."/>
            <person name="Park D."/>
            <person name="Pearson M."/>
            <person name="Roberts A."/>
            <person name="Saif S."/>
            <person name="Shenoy N."/>
            <person name="Sisk P."/>
            <person name="Stolte C."/>
            <person name="Sykes S."/>
            <person name="Thomson T."/>
            <person name="Walk T."/>
            <person name="White J."/>
            <person name="Yandava C."/>
            <person name="Burger G."/>
            <person name="Gray M.W."/>
            <person name="Holland P.W.H."/>
            <person name="King N."/>
            <person name="Lang F.B.F."/>
            <person name="Roger A.J."/>
            <person name="Ruiz-Trillo I."/>
            <person name="Lander E."/>
            <person name="Nusbaum C."/>
        </authorList>
    </citation>
    <scope>NUCLEOTIDE SEQUENCE [LARGE SCALE GENOMIC DNA]</scope>
    <source>
        <strain evidence="2 3">DAOM BR117</strain>
    </source>
</reference>
<proteinExistence type="predicted"/>
<protein>
    <submittedName>
        <fullName evidence="2">Uncharacterized protein</fullName>
    </submittedName>
</protein>
<keyword evidence="1" id="KW-0812">Transmembrane</keyword>
<keyword evidence="1" id="KW-1133">Transmembrane helix</keyword>
<evidence type="ECO:0000313" key="3">
    <source>
        <dbReference type="Proteomes" id="UP000053201"/>
    </source>
</evidence>
<name>A0A0L0HRE3_SPIPD</name>
<dbReference type="Proteomes" id="UP000053201">
    <property type="component" value="Unassembled WGS sequence"/>
</dbReference>
<dbReference type="RefSeq" id="XP_016611657.1">
    <property type="nucleotide sequence ID" value="XM_016749412.1"/>
</dbReference>
<organism evidence="2 3">
    <name type="scientific">Spizellomyces punctatus (strain DAOM BR117)</name>
    <dbReference type="NCBI Taxonomy" id="645134"/>
    <lineage>
        <taxon>Eukaryota</taxon>
        <taxon>Fungi</taxon>
        <taxon>Fungi incertae sedis</taxon>
        <taxon>Chytridiomycota</taxon>
        <taxon>Chytridiomycota incertae sedis</taxon>
        <taxon>Chytridiomycetes</taxon>
        <taxon>Spizellomycetales</taxon>
        <taxon>Spizellomycetaceae</taxon>
        <taxon>Spizellomyces</taxon>
    </lineage>
</organism>
<dbReference type="eggNOG" id="ENOG502T164">
    <property type="taxonomic scope" value="Eukaryota"/>
</dbReference>
<keyword evidence="3" id="KW-1185">Reference proteome</keyword>
<dbReference type="AlphaFoldDB" id="A0A0L0HRE3"/>
<evidence type="ECO:0000256" key="1">
    <source>
        <dbReference type="SAM" id="Phobius"/>
    </source>
</evidence>
<evidence type="ECO:0000313" key="2">
    <source>
        <dbReference type="EMBL" id="KND03618.1"/>
    </source>
</evidence>
<accession>A0A0L0HRE3</accession>